<accession>A0ABV7XB54</accession>
<keyword evidence="4 7" id="KW-0812">Transmembrane</keyword>
<organism evidence="8 9">
    <name type="scientific">Sphingoaurantiacus capsulatus</name>
    <dbReference type="NCBI Taxonomy" id="1771310"/>
    <lineage>
        <taxon>Bacteria</taxon>
        <taxon>Pseudomonadati</taxon>
        <taxon>Pseudomonadota</taxon>
        <taxon>Alphaproteobacteria</taxon>
        <taxon>Sphingomonadales</taxon>
        <taxon>Sphingosinicellaceae</taxon>
        <taxon>Sphingoaurantiacus</taxon>
    </lineage>
</organism>
<dbReference type="RefSeq" id="WP_380861821.1">
    <property type="nucleotide sequence ID" value="NZ_JBHRXV010000011.1"/>
</dbReference>
<evidence type="ECO:0000256" key="2">
    <source>
        <dbReference type="ARBA" id="ARBA00022448"/>
    </source>
</evidence>
<keyword evidence="9" id="KW-1185">Reference proteome</keyword>
<protein>
    <submittedName>
        <fullName evidence="8">Dicarboxylate/amino acid:cation symporter</fullName>
    </submittedName>
</protein>
<dbReference type="EMBL" id="JBHRXV010000011">
    <property type="protein sequence ID" value="MFC3713380.1"/>
    <property type="molecule type" value="Genomic_DNA"/>
</dbReference>
<name>A0ABV7XB54_9SPHN</name>
<dbReference type="PANTHER" id="PTHR42865:SF7">
    <property type="entry name" value="PROTON_GLUTAMATE-ASPARTATE SYMPORTER"/>
    <property type="match status" value="1"/>
</dbReference>
<feature type="transmembrane region" description="Helical" evidence="7">
    <location>
        <begin position="209"/>
        <end position="229"/>
    </location>
</feature>
<dbReference type="PRINTS" id="PR00173">
    <property type="entry name" value="EDTRNSPORT"/>
</dbReference>
<gene>
    <name evidence="8" type="ORF">ACFOMD_12410</name>
</gene>
<evidence type="ECO:0000256" key="7">
    <source>
        <dbReference type="SAM" id="Phobius"/>
    </source>
</evidence>
<reference evidence="9" key="1">
    <citation type="journal article" date="2019" name="Int. J. Syst. Evol. Microbiol.">
        <title>The Global Catalogue of Microorganisms (GCM) 10K type strain sequencing project: providing services to taxonomists for standard genome sequencing and annotation.</title>
        <authorList>
            <consortium name="The Broad Institute Genomics Platform"/>
            <consortium name="The Broad Institute Genome Sequencing Center for Infectious Disease"/>
            <person name="Wu L."/>
            <person name="Ma J."/>
        </authorList>
    </citation>
    <scope>NUCLEOTIDE SEQUENCE [LARGE SCALE GENOMIC DNA]</scope>
    <source>
        <strain evidence="9">KCTC 42644</strain>
    </source>
</reference>
<evidence type="ECO:0000256" key="6">
    <source>
        <dbReference type="ARBA" id="ARBA00023136"/>
    </source>
</evidence>
<feature type="transmembrane region" description="Helical" evidence="7">
    <location>
        <begin position="21"/>
        <end position="45"/>
    </location>
</feature>
<keyword evidence="5 7" id="KW-1133">Transmembrane helix</keyword>
<evidence type="ECO:0000313" key="9">
    <source>
        <dbReference type="Proteomes" id="UP001595615"/>
    </source>
</evidence>
<sequence>MSSTETLKDAPDPLKEEAPGFSATFMLLALVVGIAAGIAAGAIGGDWVETAIATVEPVGDIWLRALQMTIAPLIIALVITGIAAAGQAARAGRLAGRAIVTFIVILWCSSLTAALLMPLFLGWWPLPTDSADALKAALHGNEASGTVPGIGEFMRSLVPTNPIQSAASDSYIQLIIFVTVFAFALTRLPDGPRRLLTDFFSAVTDTMLIIINWVLALAPIGVAALAFVVGARAGGAALGALLHYVIIVSAVGTVVWLAAYPMAVFGAGIPLGRFSRAVLPSQAVAISTRSSLASLPAMLKGTQKLGVPAATSEVVLPLAVALFRATGPVMNFAVALYVAHWYGVELGPAQLAAGVAAAAITTMGAVSLPGQVSFYTSIAPIGLALGVPVEPLGLLVAVETLPDIMRTLGNVTWDVAATATVSKHTDGPLTPEDDDAA</sequence>
<dbReference type="Proteomes" id="UP001595615">
    <property type="component" value="Unassembled WGS sequence"/>
</dbReference>
<proteinExistence type="predicted"/>
<evidence type="ECO:0000256" key="5">
    <source>
        <dbReference type="ARBA" id="ARBA00022989"/>
    </source>
</evidence>
<evidence type="ECO:0000256" key="1">
    <source>
        <dbReference type="ARBA" id="ARBA00004651"/>
    </source>
</evidence>
<evidence type="ECO:0000256" key="3">
    <source>
        <dbReference type="ARBA" id="ARBA00022475"/>
    </source>
</evidence>
<feature type="transmembrane region" description="Helical" evidence="7">
    <location>
        <begin position="351"/>
        <end position="368"/>
    </location>
</feature>
<dbReference type="Gene3D" id="1.10.3860.10">
    <property type="entry name" value="Sodium:dicarboxylate symporter"/>
    <property type="match status" value="1"/>
</dbReference>
<feature type="transmembrane region" description="Helical" evidence="7">
    <location>
        <begin position="241"/>
        <end position="265"/>
    </location>
</feature>
<comment type="subcellular location">
    <subcellularLocation>
        <location evidence="1">Cell membrane</location>
        <topology evidence="1">Multi-pass membrane protein</topology>
    </subcellularLocation>
</comment>
<dbReference type="Pfam" id="PF00375">
    <property type="entry name" value="SDF"/>
    <property type="match status" value="1"/>
</dbReference>
<feature type="transmembrane region" description="Helical" evidence="7">
    <location>
        <begin position="170"/>
        <end position="188"/>
    </location>
</feature>
<comment type="caution">
    <text evidence="8">The sequence shown here is derived from an EMBL/GenBank/DDBJ whole genome shotgun (WGS) entry which is preliminary data.</text>
</comment>
<dbReference type="InterPro" id="IPR001991">
    <property type="entry name" value="Na-dicarboxylate_symporter"/>
</dbReference>
<dbReference type="PANTHER" id="PTHR42865">
    <property type="entry name" value="PROTON/GLUTAMATE-ASPARTATE SYMPORTER"/>
    <property type="match status" value="1"/>
</dbReference>
<evidence type="ECO:0000256" key="4">
    <source>
        <dbReference type="ARBA" id="ARBA00022692"/>
    </source>
</evidence>
<dbReference type="InterPro" id="IPR036458">
    <property type="entry name" value="Na:dicarbo_symporter_sf"/>
</dbReference>
<keyword evidence="2" id="KW-0813">Transport</keyword>
<feature type="transmembrane region" description="Helical" evidence="7">
    <location>
        <begin position="98"/>
        <end position="124"/>
    </location>
</feature>
<dbReference type="SUPFAM" id="SSF118215">
    <property type="entry name" value="Proton glutamate symport protein"/>
    <property type="match status" value="1"/>
</dbReference>
<feature type="transmembrane region" description="Helical" evidence="7">
    <location>
        <begin position="65"/>
        <end position="86"/>
    </location>
</feature>
<feature type="transmembrane region" description="Helical" evidence="7">
    <location>
        <begin position="318"/>
        <end position="339"/>
    </location>
</feature>
<evidence type="ECO:0000313" key="8">
    <source>
        <dbReference type="EMBL" id="MFC3713380.1"/>
    </source>
</evidence>
<keyword evidence="6 7" id="KW-0472">Membrane</keyword>
<keyword evidence="3" id="KW-1003">Cell membrane</keyword>